<dbReference type="KEGG" id="rdp:RD2015_1557"/>
<dbReference type="CDD" id="cd06250">
    <property type="entry name" value="M14_PaAOTO_like"/>
    <property type="match status" value="1"/>
</dbReference>
<dbReference type="InterPro" id="IPR053138">
    <property type="entry name" value="N-alpha-Ac-DABA_deacetylase"/>
</dbReference>
<dbReference type="AlphaFoldDB" id="A0A0U3MNV4"/>
<gene>
    <name evidence="6" type="ORF">RD2015_1557</name>
</gene>
<dbReference type="PANTHER" id="PTHR37326:SF1">
    <property type="entry name" value="BLL3975 PROTEIN"/>
    <property type="match status" value="1"/>
</dbReference>
<evidence type="ECO:0000256" key="2">
    <source>
        <dbReference type="ARBA" id="ARBA00022723"/>
    </source>
</evidence>
<dbReference type="STRING" id="76731.RD2015_1557"/>
<protein>
    <submittedName>
        <fullName evidence="6">Deacylase</fullName>
    </submittedName>
</protein>
<evidence type="ECO:0000313" key="7">
    <source>
        <dbReference type="Proteomes" id="UP000060699"/>
    </source>
</evidence>
<dbReference type="GO" id="GO:0016788">
    <property type="term" value="F:hydrolase activity, acting on ester bonds"/>
    <property type="evidence" value="ECO:0007669"/>
    <property type="project" value="InterPro"/>
</dbReference>
<name>A0A0U3MNV4_9BURK</name>
<dbReference type="SUPFAM" id="SSF53187">
    <property type="entry name" value="Zn-dependent exopeptidases"/>
    <property type="match status" value="1"/>
</dbReference>
<keyword evidence="3" id="KW-0378">Hydrolase</keyword>
<evidence type="ECO:0000256" key="3">
    <source>
        <dbReference type="ARBA" id="ARBA00022801"/>
    </source>
</evidence>
<proteinExistence type="predicted"/>
<feature type="domain" description="Succinylglutamate desuccinylase/Aspartoacylase catalytic" evidence="5">
    <location>
        <begin position="30"/>
        <end position="202"/>
    </location>
</feature>
<dbReference type="Proteomes" id="UP000060699">
    <property type="component" value="Chromosome"/>
</dbReference>
<evidence type="ECO:0000259" key="5">
    <source>
        <dbReference type="Pfam" id="PF24827"/>
    </source>
</evidence>
<evidence type="ECO:0000313" key="6">
    <source>
        <dbReference type="EMBL" id="ALV06042.1"/>
    </source>
</evidence>
<dbReference type="Gene3D" id="3.40.630.10">
    <property type="entry name" value="Zn peptidases"/>
    <property type="match status" value="1"/>
</dbReference>
<keyword evidence="7" id="KW-1185">Reference proteome</keyword>
<organism evidence="6 7">
    <name type="scientific">Roseateles depolymerans</name>
    <dbReference type="NCBI Taxonomy" id="76731"/>
    <lineage>
        <taxon>Bacteria</taxon>
        <taxon>Pseudomonadati</taxon>
        <taxon>Pseudomonadota</taxon>
        <taxon>Betaproteobacteria</taxon>
        <taxon>Burkholderiales</taxon>
        <taxon>Sphaerotilaceae</taxon>
        <taxon>Roseateles</taxon>
    </lineage>
</organism>
<dbReference type="PANTHER" id="PTHR37326">
    <property type="entry name" value="BLL3975 PROTEIN"/>
    <property type="match status" value="1"/>
</dbReference>
<sequence length="372" mass="40073">MEVRDHELPGASRGTRRVVTSLHFGQRMSGRKVYLQASLHADEVPAMLVAHHLQAMLQGLEETGAIAGEIVLVPMANPIGLSQTVQGSHFGRFDQASGINFNRQFQHLTARIAERVQPLLGPDAAMNTQWVREAAQQVLADLSPQTETEALKQLLQQLAVDADIALDLHCDHQACLHVYAGTPQASTARLLAQRLGAKALLLCECSGDDPFDESLSRHWWELPERFGPEHPLTAGCFAATVELRGETDVEDGLAVQDAQGLIEFLQDTGHVAGPAAMLPAPRCAATPLAGVQPLVAPGSGILVFLRQLGERVAAGDCVAEIVDPASRLRVPVRAEVDGVLFARIARRWVTRGMRLAKIAGPTPYRAGPLLSP</sequence>
<keyword evidence="4" id="KW-0862">Zinc</keyword>
<dbReference type="OrthoDB" id="527673at2"/>
<dbReference type="GO" id="GO:0046872">
    <property type="term" value="F:metal ion binding"/>
    <property type="evidence" value="ECO:0007669"/>
    <property type="project" value="UniProtKB-KW"/>
</dbReference>
<dbReference type="InterPro" id="IPR055438">
    <property type="entry name" value="AstE_AspA_cat"/>
</dbReference>
<evidence type="ECO:0000256" key="1">
    <source>
        <dbReference type="ARBA" id="ARBA00001947"/>
    </source>
</evidence>
<comment type="cofactor">
    <cofactor evidence="1">
        <name>Zn(2+)</name>
        <dbReference type="ChEBI" id="CHEBI:29105"/>
    </cofactor>
</comment>
<reference evidence="6 7" key="1">
    <citation type="submission" date="2015-12" db="EMBL/GenBank/DDBJ databases">
        <title>Complete genome of Roseateles depolymerans KCTC 42856.</title>
        <authorList>
            <person name="Kim K.M."/>
        </authorList>
    </citation>
    <scope>NUCLEOTIDE SEQUENCE [LARGE SCALE GENOMIC DNA]</scope>
    <source>
        <strain evidence="6 7">KCTC 42856</strain>
    </source>
</reference>
<dbReference type="Pfam" id="PF24827">
    <property type="entry name" value="AstE_AspA_cat"/>
    <property type="match status" value="1"/>
</dbReference>
<accession>A0A0U3MNV4</accession>
<dbReference type="RefSeq" id="WP_058934394.1">
    <property type="nucleotide sequence ID" value="NZ_CP013729.1"/>
</dbReference>
<keyword evidence="2" id="KW-0479">Metal-binding</keyword>
<evidence type="ECO:0000256" key="4">
    <source>
        <dbReference type="ARBA" id="ARBA00022833"/>
    </source>
</evidence>
<dbReference type="EMBL" id="CP013729">
    <property type="protein sequence ID" value="ALV06042.1"/>
    <property type="molecule type" value="Genomic_DNA"/>
</dbReference>